<gene>
    <name evidence="1" type="ORF">ACFQQL_01320</name>
</gene>
<sequence length="130" mass="14987">MRDWIEHRREDGERLGWIRPEGEDFVVIDLLGREDPTPRDWLDAEETLEERGLRWLAEPWELELPPDDGHDGAVRDVRITSVSTDAVTVQTEDYGDINVEVTIYRLPFPAPATLRPRTARAELPSSPQWG</sequence>
<dbReference type="Proteomes" id="UP001596455">
    <property type="component" value="Unassembled WGS sequence"/>
</dbReference>
<reference evidence="2" key="1">
    <citation type="journal article" date="2019" name="Int. J. Syst. Evol. Microbiol.">
        <title>The Global Catalogue of Microorganisms (GCM) 10K type strain sequencing project: providing services to taxonomists for standard genome sequencing and annotation.</title>
        <authorList>
            <consortium name="The Broad Institute Genomics Platform"/>
            <consortium name="The Broad Institute Genome Sequencing Center for Infectious Disease"/>
            <person name="Wu L."/>
            <person name="Ma J."/>
        </authorList>
    </citation>
    <scope>NUCLEOTIDE SEQUENCE [LARGE SCALE GENOMIC DNA]</scope>
    <source>
        <strain evidence="2">JCM 1490</strain>
    </source>
</reference>
<organism evidence="1 2">
    <name type="scientific">Georgenia alba</name>
    <dbReference type="NCBI Taxonomy" id="2233858"/>
    <lineage>
        <taxon>Bacteria</taxon>
        <taxon>Bacillati</taxon>
        <taxon>Actinomycetota</taxon>
        <taxon>Actinomycetes</taxon>
        <taxon>Micrococcales</taxon>
        <taxon>Bogoriellaceae</taxon>
        <taxon>Georgenia</taxon>
    </lineage>
</organism>
<keyword evidence="2" id="KW-1185">Reference proteome</keyword>
<accession>A0ABW2Q6Y9</accession>
<dbReference type="EMBL" id="JBHTCQ010000001">
    <property type="protein sequence ID" value="MFC7403732.1"/>
    <property type="molecule type" value="Genomic_DNA"/>
</dbReference>
<evidence type="ECO:0000313" key="2">
    <source>
        <dbReference type="Proteomes" id="UP001596455"/>
    </source>
</evidence>
<comment type="caution">
    <text evidence="1">The sequence shown here is derived from an EMBL/GenBank/DDBJ whole genome shotgun (WGS) entry which is preliminary data.</text>
</comment>
<name>A0ABW2Q6Y9_9MICO</name>
<evidence type="ECO:0000313" key="1">
    <source>
        <dbReference type="EMBL" id="MFC7403732.1"/>
    </source>
</evidence>
<protein>
    <submittedName>
        <fullName evidence="1">Uncharacterized protein</fullName>
    </submittedName>
</protein>
<proteinExistence type="predicted"/>
<dbReference type="RefSeq" id="WP_382390471.1">
    <property type="nucleotide sequence ID" value="NZ_JBHTCQ010000001.1"/>
</dbReference>